<reference evidence="15" key="1">
    <citation type="journal article" date="2014" name="Int. J. Syst. Evol. Microbiol.">
        <title>Complete genome sequence of Corynebacterium casei LMG S-19264T (=DSM 44701T), isolated from a smear-ripened cheese.</title>
        <authorList>
            <consortium name="US DOE Joint Genome Institute (JGI-PGF)"/>
            <person name="Walter F."/>
            <person name="Albersmeier A."/>
            <person name="Kalinowski J."/>
            <person name="Ruckert C."/>
        </authorList>
    </citation>
    <scope>NUCLEOTIDE SEQUENCE</scope>
    <source>
        <strain evidence="15">CGMCC 1.12181</strain>
    </source>
</reference>
<keyword evidence="16" id="KW-1185">Reference proteome</keyword>
<comment type="similarity">
    <text evidence="1 13">Belongs to the helicase family. DnaB subfamily.</text>
</comment>
<sequence length="470" mass="52865">MSEIYPISQDETTRSIKTPPHSLEAEQAVIAGLLLVKSAWDKVSHLITEEDFYFAKHRSIYRGISFLNNQNEACDVVTVSEWLQSHDLEEKTGGLDYLTDIANNFPVASNIVAYAKIVRDRSVLRQMIEIGNQLAESAFNTEGQSADDLIENAEKMVFKIREQTLKSKSGFHDIKNVLAETFDRLQELSEHDGDITGIPYGWDDLDKMTAGLHKSDLVVVAGRPAMGKTSFAINIAERAACNDQHVAVFSMEMAATQLVTRMFSSLSQIDSNNLRLGKISDSEWPRLTQTSDILKSASIYIDDTPAMTPNEVLSKCRRLQNTKGLDLVVIDYLQLMQVKGKTTENRATEISEISRGLKAMAKELNVPVIALSQLNRSLEQRPNKRPIMSDLRESGAIEQDADLIIFIYRDEVYNPETEDKGVAEIIIGKHRNGSIGKVELLFRGQYTRFDNLDKRHFEVSVPDDEVQTFD</sequence>
<evidence type="ECO:0000256" key="9">
    <source>
        <dbReference type="ARBA" id="ARBA00023235"/>
    </source>
</evidence>
<dbReference type="GO" id="GO:0003677">
    <property type="term" value="F:DNA binding"/>
    <property type="evidence" value="ECO:0007669"/>
    <property type="project" value="UniProtKB-UniRule"/>
</dbReference>
<evidence type="ECO:0000259" key="14">
    <source>
        <dbReference type="PROSITE" id="PS51199"/>
    </source>
</evidence>
<dbReference type="NCBIfam" id="NF004384">
    <property type="entry name" value="PRK05748.1"/>
    <property type="match status" value="1"/>
</dbReference>
<comment type="caution">
    <text evidence="15">The sequence shown here is derived from an EMBL/GenBank/DDBJ whole genome shotgun (WGS) entry which is preliminary data.</text>
</comment>
<reference evidence="15" key="2">
    <citation type="submission" date="2020-09" db="EMBL/GenBank/DDBJ databases">
        <authorList>
            <person name="Sun Q."/>
            <person name="Zhou Y."/>
        </authorList>
    </citation>
    <scope>NUCLEOTIDE SEQUENCE</scope>
    <source>
        <strain evidence="15">CGMCC 1.12181</strain>
    </source>
</reference>
<evidence type="ECO:0000256" key="11">
    <source>
        <dbReference type="ARBA" id="ARBA00048954"/>
    </source>
</evidence>
<dbReference type="CDD" id="cd00984">
    <property type="entry name" value="DnaB_C"/>
    <property type="match status" value="1"/>
</dbReference>
<evidence type="ECO:0000313" key="15">
    <source>
        <dbReference type="EMBL" id="GGF97811.1"/>
    </source>
</evidence>
<accession>A0A917CS67</accession>
<dbReference type="GO" id="GO:0006269">
    <property type="term" value="P:DNA replication, synthesis of primer"/>
    <property type="evidence" value="ECO:0007669"/>
    <property type="project" value="UniProtKB-UniRule"/>
</dbReference>
<gene>
    <name evidence="15" type="primary">dnaB</name>
    <name evidence="15" type="ORF">GCM10011365_19010</name>
</gene>
<evidence type="ECO:0000256" key="10">
    <source>
        <dbReference type="ARBA" id="ARBA00044932"/>
    </source>
</evidence>
<comment type="catalytic activity">
    <reaction evidence="11 13">
        <text>ATP + H2O = ADP + phosphate + H(+)</text>
        <dbReference type="Rhea" id="RHEA:13065"/>
        <dbReference type="ChEBI" id="CHEBI:15377"/>
        <dbReference type="ChEBI" id="CHEBI:15378"/>
        <dbReference type="ChEBI" id="CHEBI:30616"/>
        <dbReference type="ChEBI" id="CHEBI:43474"/>
        <dbReference type="ChEBI" id="CHEBI:456216"/>
        <dbReference type="EC" id="5.6.2.3"/>
    </reaction>
</comment>
<dbReference type="Pfam" id="PF03796">
    <property type="entry name" value="DnaB_C"/>
    <property type="match status" value="1"/>
</dbReference>
<keyword evidence="8 13" id="KW-0238">DNA-binding</keyword>
<dbReference type="PANTHER" id="PTHR30153:SF2">
    <property type="entry name" value="REPLICATIVE DNA HELICASE"/>
    <property type="match status" value="1"/>
</dbReference>
<protein>
    <recommendedName>
        <fullName evidence="12 13">Replicative DNA helicase</fullName>
        <ecNumber evidence="12 13">5.6.2.3</ecNumber>
    </recommendedName>
</protein>
<dbReference type="GO" id="GO:0005524">
    <property type="term" value="F:ATP binding"/>
    <property type="evidence" value="ECO:0007669"/>
    <property type="project" value="UniProtKB-UniRule"/>
</dbReference>
<dbReference type="FunFam" id="1.10.860.10:FF:000001">
    <property type="entry name" value="Replicative DNA helicase"/>
    <property type="match status" value="1"/>
</dbReference>
<keyword evidence="5 13" id="KW-0378">Hydrolase</keyword>
<dbReference type="NCBIfam" id="TIGR00665">
    <property type="entry name" value="DnaB"/>
    <property type="match status" value="1"/>
</dbReference>
<dbReference type="GO" id="GO:0042802">
    <property type="term" value="F:identical protein binding"/>
    <property type="evidence" value="ECO:0007669"/>
    <property type="project" value="UniProtKB-ARBA"/>
</dbReference>
<dbReference type="Proteomes" id="UP000605253">
    <property type="component" value="Unassembled WGS sequence"/>
</dbReference>
<proteinExistence type="inferred from homology"/>
<dbReference type="InterPro" id="IPR027417">
    <property type="entry name" value="P-loop_NTPase"/>
</dbReference>
<evidence type="ECO:0000256" key="8">
    <source>
        <dbReference type="ARBA" id="ARBA00023125"/>
    </source>
</evidence>
<keyword evidence="9" id="KW-0413">Isomerase</keyword>
<evidence type="ECO:0000256" key="3">
    <source>
        <dbReference type="ARBA" id="ARBA00022705"/>
    </source>
</evidence>
<feature type="domain" description="SF4 helicase" evidence="14">
    <location>
        <begin position="191"/>
        <end position="456"/>
    </location>
</feature>
<keyword evidence="4 13" id="KW-0547">Nucleotide-binding</keyword>
<dbReference type="InterPro" id="IPR036185">
    <property type="entry name" value="DNA_heli_DnaB-like_N_sf"/>
</dbReference>
<keyword evidence="2 13" id="KW-0639">Primosome</keyword>
<dbReference type="Gene3D" id="3.40.50.300">
    <property type="entry name" value="P-loop containing nucleotide triphosphate hydrolases"/>
    <property type="match status" value="1"/>
</dbReference>
<dbReference type="InterPro" id="IPR007692">
    <property type="entry name" value="DNA_helicase_DnaB"/>
</dbReference>
<evidence type="ECO:0000256" key="2">
    <source>
        <dbReference type="ARBA" id="ARBA00022515"/>
    </source>
</evidence>
<evidence type="ECO:0000256" key="12">
    <source>
        <dbReference type="NCBIfam" id="TIGR00665"/>
    </source>
</evidence>
<dbReference type="EMBL" id="BMEO01000008">
    <property type="protein sequence ID" value="GGF97811.1"/>
    <property type="molecule type" value="Genomic_DNA"/>
</dbReference>
<dbReference type="GO" id="GO:1990077">
    <property type="term" value="C:primosome complex"/>
    <property type="evidence" value="ECO:0007669"/>
    <property type="project" value="UniProtKB-UniRule"/>
</dbReference>
<dbReference type="SUPFAM" id="SSF48024">
    <property type="entry name" value="N-terminal domain of DnaB helicase"/>
    <property type="match status" value="1"/>
</dbReference>
<organism evidence="15 16">
    <name type="scientific">Marinicella pacifica</name>
    <dbReference type="NCBI Taxonomy" id="1171543"/>
    <lineage>
        <taxon>Bacteria</taxon>
        <taxon>Pseudomonadati</taxon>
        <taxon>Pseudomonadota</taxon>
        <taxon>Gammaproteobacteria</taxon>
        <taxon>Lysobacterales</taxon>
        <taxon>Marinicellaceae</taxon>
        <taxon>Marinicella</taxon>
    </lineage>
</organism>
<evidence type="ECO:0000313" key="16">
    <source>
        <dbReference type="Proteomes" id="UP000605253"/>
    </source>
</evidence>
<dbReference type="FunFam" id="3.40.50.300:FF:000076">
    <property type="entry name" value="Replicative DNA helicase"/>
    <property type="match status" value="1"/>
</dbReference>
<evidence type="ECO:0000256" key="5">
    <source>
        <dbReference type="ARBA" id="ARBA00022801"/>
    </source>
</evidence>
<dbReference type="GO" id="GO:0016787">
    <property type="term" value="F:hydrolase activity"/>
    <property type="evidence" value="ECO:0007669"/>
    <property type="project" value="UniProtKB-KW"/>
</dbReference>
<evidence type="ECO:0000256" key="13">
    <source>
        <dbReference type="RuleBase" id="RU362085"/>
    </source>
</evidence>
<dbReference type="InterPro" id="IPR007694">
    <property type="entry name" value="DNA_helicase_DnaB-like_C"/>
</dbReference>
<dbReference type="EC" id="5.6.2.3" evidence="12 13"/>
<keyword evidence="7 13" id="KW-0067">ATP-binding</keyword>
<keyword evidence="6 13" id="KW-0347">Helicase</keyword>
<dbReference type="Gene3D" id="1.10.860.10">
    <property type="entry name" value="DNAb Helicase, Chain A"/>
    <property type="match status" value="1"/>
</dbReference>
<evidence type="ECO:0000256" key="4">
    <source>
        <dbReference type="ARBA" id="ARBA00022741"/>
    </source>
</evidence>
<dbReference type="AlphaFoldDB" id="A0A917CS67"/>
<dbReference type="InterPro" id="IPR007693">
    <property type="entry name" value="DNA_helicase_DnaB-like_N"/>
</dbReference>
<dbReference type="InterPro" id="IPR016136">
    <property type="entry name" value="DNA_helicase_N/primase_C"/>
</dbReference>
<dbReference type="Pfam" id="PF00772">
    <property type="entry name" value="DnaB"/>
    <property type="match status" value="1"/>
</dbReference>
<name>A0A917CS67_9GAMM</name>
<dbReference type="SUPFAM" id="SSF52540">
    <property type="entry name" value="P-loop containing nucleoside triphosphate hydrolases"/>
    <property type="match status" value="1"/>
</dbReference>
<evidence type="ECO:0000256" key="6">
    <source>
        <dbReference type="ARBA" id="ARBA00022806"/>
    </source>
</evidence>
<dbReference type="RefSeq" id="WP_188365504.1">
    <property type="nucleotide sequence ID" value="NZ_BAABJF010000022.1"/>
</dbReference>
<evidence type="ECO:0000256" key="7">
    <source>
        <dbReference type="ARBA" id="ARBA00022840"/>
    </source>
</evidence>
<comment type="function">
    <text evidence="10 13">The main replicative DNA helicase, it participates in initiation and elongation during chromosome replication. Travels ahead of the DNA replisome, separating dsDNA into templates for DNA synthesis. A processive ATP-dependent 5'-3' DNA helicase it has DNA-dependent ATPase activity.</text>
</comment>
<dbReference type="GO" id="GO:0043139">
    <property type="term" value="F:5'-3' DNA helicase activity"/>
    <property type="evidence" value="ECO:0007669"/>
    <property type="project" value="UniProtKB-EC"/>
</dbReference>
<dbReference type="PROSITE" id="PS51199">
    <property type="entry name" value="SF4_HELICASE"/>
    <property type="match status" value="1"/>
</dbReference>
<evidence type="ECO:0000256" key="1">
    <source>
        <dbReference type="ARBA" id="ARBA00008428"/>
    </source>
</evidence>
<dbReference type="GO" id="GO:0005829">
    <property type="term" value="C:cytosol"/>
    <property type="evidence" value="ECO:0007669"/>
    <property type="project" value="TreeGrafter"/>
</dbReference>
<keyword evidence="3 13" id="KW-0235">DNA replication</keyword>
<dbReference type="PANTHER" id="PTHR30153">
    <property type="entry name" value="REPLICATIVE DNA HELICASE DNAB"/>
    <property type="match status" value="1"/>
</dbReference>